<dbReference type="GO" id="GO:0005576">
    <property type="term" value="C:extracellular region"/>
    <property type="evidence" value="ECO:0007669"/>
    <property type="project" value="TreeGrafter"/>
</dbReference>
<dbReference type="PANTHER" id="PTHR11240:SF22">
    <property type="entry name" value="RIBONUCLEASE T2"/>
    <property type="match status" value="1"/>
</dbReference>
<proteinExistence type="inferred from homology"/>
<keyword evidence="3" id="KW-0732">Signal</keyword>
<dbReference type="AlphaFoldDB" id="A0A1W0WDU8"/>
<dbReference type="PROSITE" id="PS00531">
    <property type="entry name" value="RNASE_T2_2"/>
    <property type="match status" value="1"/>
</dbReference>
<feature type="signal peptide" evidence="3">
    <location>
        <begin position="1"/>
        <end position="17"/>
    </location>
</feature>
<dbReference type="Proteomes" id="UP000192578">
    <property type="component" value="Unassembled WGS sequence"/>
</dbReference>
<dbReference type="InterPro" id="IPR018188">
    <property type="entry name" value="RNase_T2_His_AS_1"/>
</dbReference>
<dbReference type="EMBL" id="MTYJ01000125">
    <property type="protein sequence ID" value="OQV13370.1"/>
    <property type="molecule type" value="Genomic_DNA"/>
</dbReference>
<dbReference type="GO" id="GO:0033897">
    <property type="term" value="F:ribonuclease T2 activity"/>
    <property type="evidence" value="ECO:0007669"/>
    <property type="project" value="InterPro"/>
</dbReference>
<comment type="caution">
    <text evidence="4">The sequence shown here is derived from an EMBL/GenBank/DDBJ whole genome shotgun (WGS) entry which is preliminary data.</text>
</comment>
<gene>
    <name evidence="4" type="ORF">BV898_12404</name>
</gene>
<organism evidence="4 5">
    <name type="scientific">Hypsibius exemplaris</name>
    <name type="common">Freshwater tardigrade</name>
    <dbReference type="NCBI Taxonomy" id="2072580"/>
    <lineage>
        <taxon>Eukaryota</taxon>
        <taxon>Metazoa</taxon>
        <taxon>Ecdysozoa</taxon>
        <taxon>Tardigrada</taxon>
        <taxon>Eutardigrada</taxon>
        <taxon>Parachela</taxon>
        <taxon>Hypsibioidea</taxon>
        <taxon>Hypsibiidae</taxon>
        <taxon>Hypsibius</taxon>
    </lineage>
</organism>
<evidence type="ECO:0000256" key="3">
    <source>
        <dbReference type="SAM" id="SignalP"/>
    </source>
</evidence>
<evidence type="ECO:0000256" key="2">
    <source>
        <dbReference type="RuleBase" id="RU004328"/>
    </source>
</evidence>
<comment type="similarity">
    <text evidence="1 2">Belongs to the RNase T2 family.</text>
</comment>
<evidence type="ECO:0000256" key="1">
    <source>
        <dbReference type="ARBA" id="ARBA00007469"/>
    </source>
</evidence>
<dbReference type="InterPro" id="IPR033130">
    <property type="entry name" value="RNase_T2_His_AS_2"/>
</dbReference>
<evidence type="ECO:0000313" key="4">
    <source>
        <dbReference type="EMBL" id="OQV13370.1"/>
    </source>
</evidence>
<keyword evidence="5" id="KW-1185">Reference proteome</keyword>
<dbReference type="GO" id="GO:0003723">
    <property type="term" value="F:RNA binding"/>
    <property type="evidence" value="ECO:0007669"/>
    <property type="project" value="InterPro"/>
</dbReference>
<dbReference type="PROSITE" id="PS00530">
    <property type="entry name" value="RNASE_T2_1"/>
    <property type="match status" value="1"/>
</dbReference>
<dbReference type="PANTHER" id="PTHR11240">
    <property type="entry name" value="RIBONUCLEASE T2"/>
    <property type="match status" value="1"/>
</dbReference>
<dbReference type="GO" id="GO:0006401">
    <property type="term" value="P:RNA catabolic process"/>
    <property type="evidence" value="ECO:0007669"/>
    <property type="project" value="TreeGrafter"/>
</dbReference>
<name>A0A1W0WDU8_HYPEX</name>
<protein>
    <submittedName>
        <fullName evidence="4">Uncharacterized protein</fullName>
    </submittedName>
</protein>
<dbReference type="SUPFAM" id="SSF55895">
    <property type="entry name" value="Ribonuclease Rh-like"/>
    <property type="match status" value="1"/>
</dbReference>
<dbReference type="Pfam" id="PF00445">
    <property type="entry name" value="Ribonuclease_T2"/>
    <property type="match status" value="1"/>
</dbReference>
<dbReference type="InterPro" id="IPR036430">
    <property type="entry name" value="RNase_T2-like_sf"/>
</dbReference>
<dbReference type="Gene3D" id="3.90.730.10">
    <property type="entry name" value="Ribonuclease T2-like"/>
    <property type="match status" value="2"/>
</dbReference>
<evidence type="ECO:0000313" key="5">
    <source>
        <dbReference type="Proteomes" id="UP000192578"/>
    </source>
</evidence>
<dbReference type="OrthoDB" id="435754at2759"/>
<dbReference type="InterPro" id="IPR001568">
    <property type="entry name" value="RNase_T2-like"/>
</dbReference>
<accession>A0A1W0WDU8</accession>
<sequence>MHVYYLPLLGFQWSVLASITYPQVNEGPESDTALPHQNFDWDYYVFAQRFHSISDETCQDQIENLADSTWVIHGLWPTKLNSDGPNFCSRDNATSWSLRVLEPILSELQHSWPNLLPNSSANSFWEYEWRKHGTCFAEAINGKTIQNWPNDALLKFFVNALALRNRIDLDKVLRQFAGLAGSAVSAGSAESAESAVSAESAGSVESAGSAESAVSAESAESAESAGSAGLAGSARSAEFTGFARFAGFKDEFRPPFPVQLQYFLRNTFGHRPTVKCAKARANDDGKVPRNCVEEIRFCFSKEFKFIDCPDRNLLPNCMEEV</sequence>
<feature type="chain" id="PRO_5010707832" evidence="3">
    <location>
        <begin position="18"/>
        <end position="321"/>
    </location>
</feature>
<reference evidence="5" key="1">
    <citation type="submission" date="2017-01" db="EMBL/GenBank/DDBJ databases">
        <title>Comparative genomics of anhydrobiosis in the tardigrade Hypsibius dujardini.</title>
        <authorList>
            <person name="Yoshida Y."/>
            <person name="Koutsovoulos G."/>
            <person name="Laetsch D."/>
            <person name="Stevens L."/>
            <person name="Kumar S."/>
            <person name="Horikawa D."/>
            <person name="Ishino K."/>
            <person name="Komine S."/>
            <person name="Tomita M."/>
            <person name="Blaxter M."/>
            <person name="Arakawa K."/>
        </authorList>
    </citation>
    <scope>NUCLEOTIDE SEQUENCE [LARGE SCALE GENOMIC DNA]</scope>
    <source>
        <strain evidence="5">Z151</strain>
    </source>
</reference>